<dbReference type="InterPro" id="IPR001374">
    <property type="entry name" value="R3H_dom"/>
</dbReference>
<dbReference type="FunFam" id="3.40.50.300:FF:000526">
    <property type="entry name" value="DExH-box ATP-dependent RNA helicase DExH3"/>
    <property type="match status" value="1"/>
</dbReference>
<dbReference type="CDD" id="cd17917">
    <property type="entry name" value="DEXHc_RHA-like"/>
    <property type="match status" value="1"/>
</dbReference>
<feature type="domain" description="Helicase ATP-binding" evidence="7">
    <location>
        <begin position="154"/>
        <end position="320"/>
    </location>
</feature>
<evidence type="ECO:0000259" key="6">
    <source>
        <dbReference type="PROSITE" id="PS51061"/>
    </source>
</evidence>
<keyword evidence="1" id="KW-0547">Nucleotide-binding</keyword>
<dbReference type="AlphaFoldDB" id="A0A8K0D0Q0"/>
<dbReference type="GO" id="GO:0004386">
    <property type="term" value="F:helicase activity"/>
    <property type="evidence" value="ECO:0007669"/>
    <property type="project" value="TreeGrafter"/>
</dbReference>
<sequence length="629" mass="71994">MDNIHPLFKAEVDRILQRILNGIINSYAFSSMLTKPQRMFVHDQCVRLGLKSRSYGIEPNRVLTICGNNKLFEKKFELGYDERINNLINSSCMVYKQEQLPAPNERLTSGPKNSNQRYGRLCGGKPTVPRAAGSNQFMEFRQQLPVWREKERFLEMLKSNSVIIVTSETGSGKTTQIPQFILENASNRCMTCKVICTQPRRLSTVAVAERVAAERGERLGYSVGYQVKLETKAGFNCALIYCTNGVLLRTLMDNKEDVSNITHIIIDEIHERDKYTDFLLIALKRHLRYNKALKIILMSATANIALFGNYFDSVQVLHITGRPFDVETYYKDNILMMLNNQEVVGSSTAACNIENNVNITHFSEIPSELDEIQRDMNETIMECLRYGSEDSFNQLLMLIISEQGNVNHQTPRGCSPLIAATIHGQNALQWSVNNREVFELLFNYQKNDNDPLTTCSEPVDYDLIIRIIDLIHSHCKKSGSILVFLPGYDEILNCYYKIVESSLIKREEYEFFMLHSCMDIKTQHNVFNVIEDKQKIILSTNISETSVTIPDVSFVIDSGLVKEKIYNFTSGTCSLQTMYISQASARQREGRAGRTKDGICFRLYSKKQFDRMPEYNTPEILRTPLHVSF</sequence>
<dbReference type="SMART" id="SM00487">
    <property type="entry name" value="DEXDc"/>
    <property type="match status" value="1"/>
</dbReference>
<evidence type="ECO:0000313" key="10">
    <source>
        <dbReference type="Proteomes" id="UP000801492"/>
    </source>
</evidence>
<dbReference type="SMART" id="SM00490">
    <property type="entry name" value="HELICc"/>
    <property type="match status" value="1"/>
</dbReference>
<accession>A0A8K0D0Q0</accession>
<dbReference type="Pfam" id="PF00271">
    <property type="entry name" value="Helicase_C"/>
    <property type="match status" value="1"/>
</dbReference>
<evidence type="ECO:0000259" key="7">
    <source>
        <dbReference type="PROSITE" id="PS51192"/>
    </source>
</evidence>
<evidence type="ECO:0000256" key="5">
    <source>
        <dbReference type="ARBA" id="ARBA00060772"/>
    </source>
</evidence>
<dbReference type="PROSITE" id="PS51192">
    <property type="entry name" value="HELICASE_ATP_BIND_1"/>
    <property type="match status" value="1"/>
</dbReference>
<dbReference type="SUPFAM" id="SSF52540">
    <property type="entry name" value="P-loop containing nucleoside triphosphate hydrolases"/>
    <property type="match status" value="1"/>
</dbReference>
<comment type="caution">
    <text evidence="9">The sequence shown here is derived from an EMBL/GenBank/DDBJ whole genome shotgun (WGS) entry which is preliminary data.</text>
</comment>
<evidence type="ECO:0000256" key="3">
    <source>
        <dbReference type="ARBA" id="ARBA00022840"/>
    </source>
</evidence>
<dbReference type="Proteomes" id="UP000801492">
    <property type="component" value="Unassembled WGS sequence"/>
</dbReference>
<organism evidence="9 10">
    <name type="scientific">Ignelater luminosus</name>
    <name type="common">Cucubano</name>
    <name type="synonym">Pyrophorus luminosus</name>
    <dbReference type="NCBI Taxonomy" id="2038154"/>
    <lineage>
        <taxon>Eukaryota</taxon>
        <taxon>Metazoa</taxon>
        <taxon>Ecdysozoa</taxon>
        <taxon>Arthropoda</taxon>
        <taxon>Hexapoda</taxon>
        <taxon>Insecta</taxon>
        <taxon>Pterygota</taxon>
        <taxon>Neoptera</taxon>
        <taxon>Endopterygota</taxon>
        <taxon>Coleoptera</taxon>
        <taxon>Polyphaga</taxon>
        <taxon>Elateriformia</taxon>
        <taxon>Elateroidea</taxon>
        <taxon>Elateridae</taxon>
        <taxon>Agrypninae</taxon>
        <taxon>Pyrophorini</taxon>
        <taxon>Ignelater</taxon>
    </lineage>
</organism>
<dbReference type="InterPro" id="IPR036867">
    <property type="entry name" value="R3H_dom_sf"/>
</dbReference>
<dbReference type="InterPro" id="IPR014001">
    <property type="entry name" value="Helicase_ATP-bd"/>
</dbReference>
<feature type="domain" description="R3H" evidence="6">
    <location>
        <begin position="6"/>
        <end position="69"/>
    </location>
</feature>
<keyword evidence="10" id="KW-1185">Reference proteome</keyword>
<comment type="similarity">
    <text evidence="5">Belongs to the DExH box helicase family.</text>
</comment>
<evidence type="ECO:0008006" key="11">
    <source>
        <dbReference type="Google" id="ProtNLM"/>
    </source>
</evidence>
<protein>
    <recommendedName>
        <fullName evidence="11">ATP-dependent RNA helicase YTHDC2</fullName>
    </recommendedName>
</protein>
<evidence type="ECO:0000256" key="1">
    <source>
        <dbReference type="ARBA" id="ARBA00022741"/>
    </source>
</evidence>
<dbReference type="OrthoDB" id="6103986at2759"/>
<gene>
    <name evidence="9" type="ORF">ILUMI_09060</name>
</gene>
<dbReference type="SUPFAM" id="SSF82708">
    <property type="entry name" value="R3H domain"/>
    <property type="match status" value="1"/>
</dbReference>
<dbReference type="Gene3D" id="3.30.1370.50">
    <property type="entry name" value="R3H-like domain"/>
    <property type="match status" value="1"/>
</dbReference>
<name>A0A8K0D0Q0_IGNLU</name>
<dbReference type="PROSITE" id="PS51061">
    <property type="entry name" value="R3H"/>
    <property type="match status" value="1"/>
</dbReference>
<dbReference type="Pfam" id="PF00270">
    <property type="entry name" value="DEAD"/>
    <property type="match status" value="1"/>
</dbReference>
<dbReference type="PANTHER" id="PTHR18934:SF213">
    <property type="entry name" value="3'-5' RNA HELICASE YTHDC2"/>
    <property type="match status" value="1"/>
</dbReference>
<evidence type="ECO:0000256" key="4">
    <source>
        <dbReference type="ARBA" id="ARBA00022884"/>
    </source>
</evidence>
<dbReference type="PANTHER" id="PTHR18934">
    <property type="entry name" value="ATP-DEPENDENT RNA HELICASE"/>
    <property type="match status" value="1"/>
</dbReference>
<dbReference type="InterPro" id="IPR001650">
    <property type="entry name" value="Helicase_C-like"/>
</dbReference>
<evidence type="ECO:0000256" key="2">
    <source>
        <dbReference type="ARBA" id="ARBA00022801"/>
    </source>
</evidence>
<keyword evidence="4" id="KW-0694">RNA-binding</keyword>
<reference evidence="9" key="1">
    <citation type="submission" date="2019-08" db="EMBL/GenBank/DDBJ databases">
        <title>The genome of the North American firefly Photinus pyralis.</title>
        <authorList>
            <consortium name="Photinus pyralis genome working group"/>
            <person name="Fallon T.R."/>
            <person name="Sander Lower S.E."/>
            <person name="Weng J.-K."/>
        </authorList>
    </citation>
    <scope>NUCLEOTIDE SEQUENCE</scope>
    <source>
        <strain evidence="9">TRF0915ILg1</strain>
        <tissue evidence="9">Whole body</tissue>
    </source>
</reference>
<dbReference type="EMBL" id="VTPC01004460">
    <property type="protein sequence ID" value="KAF2897114.1"/>
    <property type="molecule type" value="Genomic_DNA"/>
</dbReference>
<dbReference type="GO" id="GO:0005524">
    <property type="term" value="F:ATP binding"/>
    <property type="evidence" value="ECO:0007669"/>
    <property type="project" value="UniProtKB-KW"/>
</dbReference>
<evidence type="ECO:0000313" key="9">
    <source>
        <dbReference type="EMBL" id="KAF2897114.1"/>
    </source>
</evidence>
<dbReference type="GO" id="GO:0016787">
    <property type="term" value="F:hydrolase activity"/>
    <property type="evidence" value="ECO:0007669"/>
    <property type="project" value="UniProtKB-KW"/>
</dbReference>
<proteinExistence type="inferred from homology"/>
<dbReference type="InterPro" id="IPR027417">
    <property type="entry name" value="P-loop_NTPase"/>
</dbReference>
<feature type="domain" description="Helicase C-terminal" evidence="8">
    <location>
        <begin position="466"/>
        <end position="629"/>
    </location>
</feature>
<dbReference type="Gene3D" id="3.40.50.300">
    <property type="entry name" value="P-loop containing nucleotide triphosphate hydrolases"/>
    <property type="match status" value="2"/>
</dbReference>
<dbReference type="InterPro" id="IPR011545">
    <property type="entry name" value="DEAD/DEAH_box_helicase_dom"/>
</dbReference>
<dbReference type="CDD" id="cd18791">
    <property type="entry name" value="SF2_C_RHA"/>
    <property type="match status" value="1"/>
</dbReference>
<dbReference type="GO" id="GO:0003723">
    <property type="term" value="F:RNA binding"/>
    <property type="evidence" value="ECO:0007669"/>
    <property type="project" value="UniProtKB-KW"/>
</dbReference>
<dbReference type="Pfam" id="PF01424">
    <property type="entry name" value="R3H"/>
    <property type="match status" value="1"/>
</dbReference>
<evidence type="ECO:0000259" key="8">
    <source>
        <dbReference type="PROSITE" id="PS51194"/>
    </source>
</evidence>
<keyword evidence="2" id="KW-0378">Hydrolase</keyword>
<keyword evidence="3" id="KW-0067">ATP-binding</keyword>
<dbReference type="PROSITE" id="PS51194">
    <property type="entry name" value="HELICASE_CTER"/>
    <property type="match status" value="1"/>
</dbReference>